<sequence length="427" mass="46977">MKVDPPAFCLNEASLYYEKSRNLEKLVRCYLLMENFDALEKLSSGLSDGHALLQEVAEGFEAVGLCKEAVSAYLRSHTPANAFTFVSDEAGGNDGGASWAAPLYVSPAFPLSTGTGPGRVCTDGPTLPCDQVRKAIDCCVSLNQWHQAIDLAKAHNVRDTSELLARYAQYLLEKEQRVAAIELYRKANHNLQAAQIIANVAEEEARKKTSPMAIKKLYVLAALLVQEHRKQLKSTLEGTVVGSRSSALLGLDEDDEEDPVTGRRLMTGGSTGTGGFSLPDSEMTSNLSLLENPWRGAEAYHLYLLAQCANRAFATCSKAFIKLESLPDIEVSQRQVYEELAMDIFVKYVPKDSRMSRVQCPHCDHKLSEWSTSCPSCHSRFPVCMATGRPLLDSPSLHWTCSQCRHKAAEAEMTVRKSCPLCHAPVN</sequence>
<dbReference type="Pfam" id="PF23145">
    <property type="entry name" value="Zf_2nd_IFT121"/>
    <property type="match status" value="1"/>
</dbReference>
<dbReference type="OrthoDB" id="6417247at2759"/>
<dbReference type="GO" id="GO:0097730">
    <property type="term" value="C:non-motile cilium"/>
    <property type="evidence" value="ECO:0007669"/>
    <property type="project" value="TreeGrafter"/>
</dbReference>
<evidence type="ECO:0000256" key="1">
    <source>
        <dbReference type="ARBA" id="ARBA00004120"/>
    </source>
</evidence>
<keyword evidence="7" id="KW-0206">Cytoskeleton</keyword>
<dbReference type="EMBL" id="OB661190">
    <property type="protein sequence ID" value="CAD7227591.1"/>
    <property type="molecule type" value="Genomic_DNA"/>
</dbReference>
<keyword evidence="5" id="KW-0970">Cilium biogenesis/degradation</keyword>
<evidence type="ECO:0000256" key="6">
    <source>
        <dbReference type="ARBA" id="ARBA00023069"/>
    </source>
</evidence>
<dbReference type="PANTHER" id="PTHR12764">
    <property type="entry name" value="WD REPEAT DOMAIN-RELATED"/>
    <property type="match status" value="1"/>
</dbReference>
<feature type="domain" description="IFT121-like TPR repeats" evidence="10">
    <location>
        <begin position="305"/>
        <end position="352"/>
    </location>
</feature>
<dbReference type="InterPro" id="IPR057979">
    <property type="entry name" value="TPR_IFT121"/>
</dbReference>
<dbReference type="Pfam" id="PF25170">
    <property type="entry name" value="TPR_WDR35"/>
    <property type="match status" value="1"/>
</dbReference>
<evidence type="ECO:0000256" key="3">
    <source>
        <dbReference type="ARBA" id="ARBA00022574"/>
    </source>
</evidence>
<keyword evidence="6" id="KW-0969">Cilium</keyword>
<dbReference type="AlphaFoldDB" id="A0A7R8ZMX5"/>
<evidence type="ECO:0000313" key="11">
    <source>
        <dbReference type="EMBL" id="CAD7227591.1"/>
    </source>
</evidence>
<evidence type="ECO:0000256" key="5">
    <source>
        <dbReference type="ARBA" id="ARBA00022794"/>
    </source>
</evidence>
<protein>
    <submittedName>
        <fullName evidence="11">Uncharacterized protein</fullName>
    </submittedName>
</protein>
<dbReference type="GO" id="GO:0035721">
    <property type="term" value="P:intraciliary retrograde transport"/>
    <property type="evidence" value="ECO:0007669"/>
    <property type="project" value="TreeGrafter"/>
</dbReference>
<evidence type="ECO:0000256" key="4">
    <source>
        <dbReference type="ARBA" id="ARBA00022737"/>
    </source>
</evidence>
<proteinExistence type="predicted"/>
<dbReference type="InterPro" id="IPR057361">
    <property type="entry name" value="TPR_WDR35"/>
</dbReference>
<evidence type="ECO:0000256" key="7">
    <source>
        <dbReference type="ARBA" id="ARBA00023212"/>
    </source>
</evidence>
<dbReference type="PANTHER" id="PTHR12764:SF5">
    <property type="entry name" value="LD29485P"/>
    <property type="match status" value="1"/>
</dbReference>
<dbReference type="Gene3D" id="1.25.40.470">
    <property type="match status" value="1"/>
</dbReference>
<keyword evidence="2" id="KW-0963">Cytoplasm</keyword>
<keyword evidence="8" id="KW-0966">Cell projection</keyword>
<keyword evidence="4" id="KW-0677">Repeat</keyword>
<evidence type="ECO:0000259" key="10">
    <source>
        <dbReference type="Pfam" id="PF25768"/>
    </source>
</evidence>
<dbReference type="Pfam" id="PF25768">
    <property type="entry name" value="TPR_IFT121"/>
    <property type="match status" value="1"/>
</dbReference>
<name>A0A7R8ZMX5_9CRUS</name>
<dbReference type="GO" id="GO:0030991">
    <property type="term" value="C:intraciliary transport particle A"/>
    <property type="evidence" value="ECO:0007669"/>
    <property type="project" value="TreeGrafter"/>
</dbReference>
<evidence type="ECO:0000259" key="9">
    <source>
        <dbReference type="Pfam" id="PF23145"/>
    </source>
</evidence>
<evidence type="ECO:0000256" key="2">
    <source>
        <dbReference type="ARBA" id="ARBA00022490"/>
    </source>
</evidence>
<organism evidence="11">
    <name type="scientific">Cyprideis torosa</name>
    <dbReference type="NCBI Taxonomy" id="163714"/>
    <lineage>
        <taxon>Eukaryota</taxon>
        <taxon>Metazoa</taxon>
        <taxon>Ecdysozoa</taxon>
        <taxon>Arthropoda</taxon>
        <taxon>Crustacea</taxon>
        <taxon>Oligostraca</taxon>
        <taxon>Ostracoda</taxon>
        <taxon>Podocopa</taxon>
        <taxon>Podocopida</taxon>
        <taxon>Cytherocopina</taxon>
        <taxon>Cytheroidea</taxon>
        <taxon>Cytherideidae</taxon>
        <taxon>Cyprideis</taxon>
    </lineage>
</organism>
<keyword evidence="3" id="KW-0853">WD repeat</keyword>
<feature type="domain" description="IFT121-like zinc finger" evidence="9">
    <location>
        <begin position="382"/>
        <end position="426"/>
    </location>
</feature>
<dbReference type="GO" id="GO:1905515">
    <property type="term" value="P:non-motile cilium assembly"/>
    <property type="evidence" value="ECO:0007669"/>
    <property type="project" value="TreeGrafter"/>
</dbReference>
<accession>A0A7R8ZMX5</accession>
<comment type="subcellular location">
    <subcellularLocation>
        <location evidence="1">Cytoplasm</location>
        <location evidence="1">Cytoskeleton</location>
        <location evidence="1">Cilium basal body</location>
    </subcellularLocation>
</comment>
<evidence type="ECO:0000256" key="8">
    <source>
        <dbReference type="ARBA" id="ARBA00023273"/>
    </source>
</evidence>
<dbReference type="InterPro" id="IPR039857">
    <property type="entry name" value="Ift122/121"/>
</dbReference>
<dbReference type="InterPro" id="IPR056170">
    <property type="entry name" value="Znf_IFT121-like"/>
</dbReference>
<reference evidence="11" key="1">
    <citation type="submission" date="2020-11" db="EMBL/GenBank/DDBJ databases">
        <authorList>
            <person name="Tran Van P."/>
        </authorList>
    </citation>
    <scope>NUCLEOTIDE SEQUENCE</scope>
</reference>
<dbReference type="GO" id="GO:0061512">
    <property type="term" value="P:protein localization to cilium"/>
    <property type="evidence" value="ECO:0007669"/>
    <property type="project" value="TreeGrafter"/>
</dbReference>
<gene>
    <name evidence="11" type="ORF">CTOB1V02_LOCUS5492</name>
</gene>